<feature type="domain" description="EamA" evidence="6">
    <location>
        <begin position="186"/>
        <end position="319"/>
    </location>
</feature>
<feature type="transmembrane region" description="Helical" evidence="5">
    <location>
        <begin position="304"/>
        <end position="323"/>
    </location>
</feature>
<organism evidence="7 8">
    <name type="scientific">Haladaptatus paucihalophilus DX253</name>
    <dbReference type="NCBI Taxonomy" id="797209"/>
    <lineage>
        <taxon>Archaea</taxon>
        <taxon>Methanobacteriati</taxon>
        <taxon>Methanobacteriota</taxon>
        <taxon>Stenosarchaea group</taxon>
        <taxon>Halobacteria</taxon>
        <taxon>Halobacteriales</taxon>
        <taxon>Haladaptataceae</taxon>
        <taxon>Haladaptatus</taxon>
    </lineage>
</organism>
<keyword evidence="8" id="KW-1185">Reference proteome</keyword>
<keyword evidence="3 5" id="KW-1133">Transmembrane helix</keyword>
<protein>
    <submittedName>
        <fullName evidence="7">Permease of the drug/metabolite transporter (DMT) superfamily</fullName>
    </submittedName>
</protein>
<dbReference type="GO" id="GO:0016020">
    <property type="term" value="C:membrane"/>
    <property type="evidence" value="ECO:0007669"/>
    <property type="project" value="UniProtKB-SubCell"/>
</dbReference>
<gene>
    <name evidence="7" type="ORF">SAMN05444342_0783</name>
</gene>
<dbReference type="PANTHER" id="PTHR32322:SF2">
    <property type="entry name" value="EAMA DOMAIN-CONTAINING PROTEIN"/>
    <property type="match status" value="1"/>
</dbReference>
<dbReference type="Proteomes" id="UP000184203">
    <property type="component" value="Unassembled WGS sequence"/>
</dbReference>
<dbReference type="PANTHER" id="PTHR32322">
    <property type="entry name" value="INNER MEMBRANE TRANSPORTER"/>
    <property type="match status" value="1"/>
</dbReference>
<sequence>MVPSLREFSSVRAYYGRHQLNEGVREDLMIPSRYRNAVLFALLAVIWGSSFVAIETGLRTLPPVLFAALRYDIAGALLLVAVAVLGRRRDDFQWRPVTRTDWTLVGIGGVFMFGLYLALVFTGQRYVTSGVGAVVLSLKPVVTPLFALALLPNERFNALEVAGVLLALVGVVVVADPTSLGGSTVGVGLLFVAATVFALASVLTQRLRTTLPALSQQAWMMAVGALVLHATSAALRGWPSVSFTQPALVSLAYLAVVVSIVGYFIYFDLLEGIGANEANLVNYVVPVVATLFGALLLGEPITDATITGFLVIVAGFVLLKWAALKRGVVAARRPSRSLPGATSSETVVVSGNVYYRG</sequence>
<evidence type="ECO:0000313" key="8">
    <source>
        <dbReference type="Proteomes" id="UP000184203"/>
    </source>
</evidence>
<evidence type="ECO:0000256" key="4">
    <source>
        <dbReference type="ARBA" id="ARBA00023136"/>
    </source>
</evidence>
<proteinExistence type="predicted"/>
<dbReference type="SUPFAM" id="SSF103481">
    <property type="entry name" value="Multidrug resistance efflux transporter EmrE"/>
    <property type="match status" value="2"/>
</dbReference>
<dbReference type="InterPro" id="IPR000620">
    <property type="entry name" value="EamA_dom"/>
</dbReference>
<keyword evidence="2 5" id="KW-0812">Transmembrane</keyword>
<dbReference type="EMBL" id="FRAN01000001">
    <property type="protein sequence ID" value="SHK16103.1"/>
    <property type="molecule type" value="Genomic_DNA"/>
</dbReference>
<feature type="transmembrane region" description="Helical" evidence="5">
    <location>
        <begin position="127"/>
        <end position="151"/>
    </location>
</feature>
<feature type="transmembrane region" description="Helical" evidence="5">
    <location>
        <begin position="187"/>
        <end position="205"/>
    </location>
</feature>
<feature type="transmembrane region" description="Helical" evidence="5">
    <location>
        <begin position="37"/>
        <end position="58"/>
    </location>
</feature>
<dbReference type="Pfam" id="PF00892">
    <property type="entry name" value="EamA"/>
    <property type="match status" value="2"/>
</dbReference>
<feature type="transmembrane region" description="Helical" evidence="5">
    <location>
        <begin position="64"/>
        <end position="86"/>
    </location>
</feature>
<feature type="domain" description="EamA" evidence="6">
    <location>
        <begin position="38"/>
        <end position="174"/>
    </location>
</feature>
<keyword evidence="4 5" id="KW-0472">Membrane</keyword>
<feature type="transmembrane region" description="Helical" evidence="5">
    <location>
        <begin position="247"/>
        <end position="268"/>
    </location>
</feature>
<evidence type="ECO:0000259" key="6">
    <source>
        <dbReference type="Pfam" id="PF00892"/>
    </source>
</evidence>
<evidence type="ECO:0000256" key="3">
    <source>
        <dbReference type="ARBA" id="ARBA00022989"/>
    </source>
</evidence>
<accession>A0A1M6Q7N2</accession>
<dbReference type="InterPro" id="IPR037185">
    <property type="entry name" value="EmrE-like"/>
</dbReference>
<feature type="transmembrane region" description="Helical" evidence="5">
    <location>
        <begin position="280"/>
        <end position="298"/>
    </location>
</feature>
<evidence type="ECO:0000256" key="2">
    <source>
        <dbReference type="ARBA" id="ARBA00022692"/>
    </source>
</evidence>
<evidence type="ECO:0000256" key="5">
    <source>
        <dbReference type="SAM" id="Phobius"/>
    </source>
</evidence>
<evidence type="ECO:0000256" key="1">
    <source>
        <dbReference type="ARBA" id="ARBA00004141"/>
    </source>
</evidence>
<dbReference type="AlphaFoldDB" id="A0A1M6Q7N2"/>
<feature type="transmembrane region" description="Helical" evidence="5">
    <location>
        <begin position="158"/>
        <end position="175"/>
    </location>
</feature>
<reference evidence="8" key="1">
    <citation type="submission" date="2016-11" db="EMBL/GenBank/DDBJ databases">
        <authorList>
            <person name="Varghese N."/>
            <person name="Submissions S."/>
        </authorList>
    </citation>
    <scope>NUCLEOTIDE SEQUENCE [LARGE SCALE GENOMIC DNA]</scope>
    <source>
        <strain evidence="8">DX253</strain>
    </source>
</reference>
<dbReference type="InterPro" id="IPR050638">
    <property type="entry name" value="AA-Vitamin_Transporters"/>
</dbReference>
<name>A0A1M6Q7N2_HALPU</name>
<evidence type="ECO:0000313" key="7">
    <source>
        <dbReference type="EMBL" id="SHK16103.1"/>
    </source>
</evidence>
<comment type="subcellular location">
    <subcellularLocation>
        <location evidence="1">Membrane</location>
        <topology evidence="1">Multi-pass membrane protein</topology>
    </subcellularLocation>
</comment>
<feature type="transmembrane region" description="Helical" evidence="5">
    <location>
        <begin position="102"/>
        <end position="121"/>
    </location>
</feature>
<feature type="transmembrane region" description="Helical" evidence="5">
    <location>
        <begin position="217"/>
        <end position="235"/>
    </location>
</feature>